<proteinExistence type="predicted"/>
<reference evidence="1" key="1">
    <citation type="journal article" date="2021" name="Proc. Natl. Acad. Sci. U.S.A.">
        <title>A Catalog of Tens of Thousands of Viruses from Human Metagenomes Reveals Hidden Associations with Chronic Diseases.</title>
        <authorList>
            <person name="Tisza M.J."/>
            <person name="Buck C.B."/>
        </authorList>
    </citation>
    <scope>NUCLEOTIDE SEQUENCE</scope>
    <source>
        <strain evidence="1">CtO1718</strain>
    </source>
</reference>
<organism evidence="1">
    <name type="scientific">Podoviridae sp. ctO1718</name>
    <dbReference type="NCBI Taxonomy" id="2827733"/>
    <lineage>
        <taxon>Viruses</taxon>
        <taxon>Duplodnaviria</taxon>
        <taxon>Heunggongvirae</taxon>
        <taxon>Uroviricota</taxon>
        <taxon>Caudoviricetes</taxon>
    </lineage>
</organism>
<dbReference type="EMBL" id="BK032850">
    <property type="protein sequence ID" value="DAF64091.1"/>
    <property type="molecule type" value="Genomic_DNA"/>
</dbReference>
<protein>
    <submittedName>
        <fullName evidence="1">TM helix protein</fullName>
    </submittedName>
</protein>
<evidence type="ECO:0000313" key="1">
    <source>
        <dbReference type="EMBL" id="DAF64091.1"/>
    </source>
</evidence>
<name>A0A8S5TM11_9CAUD</name>
<sequence>MVDILIGVLLLGVGGMAGWFLRKAVERLTHKAEVQTASEKELIRLKEDKEAFDVLMGYNIDMAYGLDKKE</sequence>
<accession>A0A8S5TM11</accession>